<name>A0AAV5VNK8_9BILA</name>
<organism evidence="1 2">
    <name type="scientific">Pristionchus fissidentatus</name>
    <dbReference type="NCBI Taxonomy" id="1538716"/>
    <lineage>
        <taxon>Eukaryota</taxon>
        <taxon>Metazoa</taxon>
        <taxon>Ecdysozoa</taxon>
        <taxon>Nematoda</taxon>
        <taxon>Chromadorea</taxon>
        <taxon>Rhabditida</taxon>
        <taxon>Rhabditina</taxon>
        <taxon>Diplogasteromorpha</taxon>
        <taxon>Diplogasteroidea</taxon>
        <taxon>Neodiplogasteridae</taxon>
        <taxon>Pristionchus</taxon>
    </lineage>
</organism>
<dbReference type="EMBL" id="BTSY01000003">
    <property type="protein sequence ID" value="GMT19560.1"/>
    <property type="molecule type" value="Genomic_DNA"/>
</dbReference>
<evidence type="ECO:0008006" key="3">
    <source>
        <dbReference type="Google" id="ProtNLM"/>
    </source>
</evidence>
<dbReference type="Pfam" id="PF23733">
    <property type="entry name" value="GRXCR1-2_C"/>
    <property type="match status" value="1"/>
</dbReference>
<proteinExistence type="predicted"/>
<dbReference type="AlphaFoldDB" id="A0AAV5VNK8"/>
<dbReference type="InterPro" id="IPR036249">
    <property type="entry name" value="Thioredoxin-like_sf"/>
</dbReference>
<dbReference type="InterPro" id="IPR042797">
    <property type="entry name" value="GRXCR1"/>
</dbReference>
<comment type="caution">
    <text evidence="1">The sequence shown here is derived from an EMBL/GenBank/DDBJ whole genome shotgun (WGS) entry which is preliminary data.</text>
</comment>
<dbReference type="Gene3D" id="3.40.30.10">
    <property type="entry name" value="Glutaredoxin"/>
    <property type="match status" value="1"/>
</dbReference>
<evidence type="ECO:0000313" key="2">
    <source>
        <dbReference type="Proteomes" id="UP001432322"/>
    </source>
</evidence>
<dbReference type="PANTHER" id="PTHR46990:SF1">
    <property type="entry name" value="GLUTAREDOXIN DOMAIN-CONTAINING CYSTEINE-RICH PROTEIN 1"/>
    <property type="match status" value="1"/>
</dbReference>
<dbReference type="SUPFAM" id="SSF52833">
    <property type="entry name" value="Thioredoxin-like"/>
    <property type="match status" value="1"/>
</dbReference>
<sequence>QRDYVAEESGKVVLYITSCQVINANYERCKDSLALLRAHCILHEVRDVYLEPRLMEELMDRMQLQEEINPDLIFESLPMVFVNGRYFGSDGTLSQENESKSLAGILRDFQGRTDCSSCGGVGYTICVKCRGGKKSTETFTVRLKCASCNSDGITPCLDCGPKFQRKL</sequence>
<dbReference type="GO" id="GO:0007605">
    <property type="term" value="P:sensory perception of sound"/>
    <property type="evidence" value="ECO:0007669"/>
    <property type="project" value="InterPro"/>
</dbReference>
<dbReference type="PROSITE" id="PS51354">
    <property type="entry name" value="GLUTAREDOXIN_2"/>
    <property type="match status" value="1"/>
</dbReference>
<reference evidence="1" key="1">
    <citation type="submission" date="2023-10" db="EMBL/GenBank/DDBJ databases">
        <title>Genome assembly of Pristionchus species.</title>
        <authorList>
            <person name="Yoshida K."/>
            <person name="Sommer R.J."/>
        </authorList>
    </citation>
    <scope>NUCLEOTIDE SEQUENCE</scope>
    <source>
        <strain evidence="1">RS5133</strain>
    </source>
</reference>
<keyword evidence="2" id="KW-1185">Reference proteome</keyword>
<dbReference type="Proteomes" id="UP001432322">
    <property type="component" value="Unassembled WGS sequence"/>
</dbReference>
<accession>A0AAV5VNK8</accession>
<protein>
    <recommendedName>
        <fullName evidence="3">Glutaredoxin domain-containing protein</fullName>
    </recommendedName>
</protein>
<evidence type="ECO:0000313" key="1">
    <source>
        <dbReference type="EMBL" id="GMT19560.1"/>
    </source>
</evidence>
<feature type="non-terminal residue" evidence="1">
    <location>
        <position position="1"/>
    </location>
</feature>
<gene>
    <name evidence="1" type="ORF">PFISCL1PPCAC_10857</name>
</gene>
<dbReference type="PANTHER" id="PTHR46990">
    <property type="entry name" value="GLUTAREDOXIN DOMAIN-CONTAINING CYSTEINE-RICH PROTEIN 1"/>
    <property type="match status" value="1"/>
</dbReference>